<proteinExistence type="predicted"/>
<dbReference type="EMBL" id="JAAKZI010000016">
    <property type="protein sequence ID" value="NGN83919.1"/>
    <property type="molecule type" value="Genomic_DNA"/>
</dbReference>
<dbReference type="Pfam" id="PF13559">
    <property type="entry name" value="DUF4129"/>
    <property type="match status" value="1"/>
</dbReference>
<dbReference type="InterPro" id="IPR025403">
    <property type="entry name" value="TgpA-like_C"/>
</dbReference>
<name>A0ABX0DEW2_9MICC</name>
<sequence length="222" mass="23204">MIFSALAPYAAVVDVPVTPGADEARRWAQEELAKKVYQDAKPGLAQTILGWLKQALGDFLNGMGSVHGDAALLLLVGLALVAAIAAVVIVRPRLNRRKRAARDIFAGAAALTAAQHRELAASAASRGDFGTAVSEQFRAMVRAGEERGVCPPSPGRTAAEVAADLERAFPAHGPALSRAAGTFNEVRYGHAEPHASMYQELVAVDRDLAASAPVYADGLAAL</sequence>
<keyword evidence="1" id="KW-0812">Transmembrane</keyword>
<dbReference type="RefSeq" id="WP_165182144.1">
    <property type="nucleotide sequence ID" value="NZ_JAAKZI010000016.1"/>
</dbReference>
<evidence type="ECO:0000259" key="2">
    <source>
        <dbReference type="Pfam" id="PF13559"/>
    </source>
</evidence>
<keyword evidence="1" id="KW-1133">Transmembrane helix</keyword>
<evidence type="ECO:0000313" key="4">
    <source>
        <dbReference type="Proteomes" id="UP000479226"/>
    </source>
</evidence>
<evidence type="ECO:0000256" key="1">
    <source>
        <dbReference type="SAM" id="Phobius"/>
    </source>
</evidence>
<evidence type="ECO:0000313" key="3">
    <source>
        <dbReference type="EMBL" id="NGN83919.1"/>
    </source>
</evidence>
<dbReference type="Proteomes" id="UP000479226">
    <property type="component" value="Unassembled WGS sequence"/>
</dbReference>
<accession>A0ABX0DEW2</accession>
<gene>
    <name evidence="3" type="ORF">G6N77_10665</name>
</gene>
<organism evidence="3 4">
    <name type="scientific">Arthrobacter silviterrae</name>
    <dbReference type="NCBI Taxonomy" id="2026658"/>
    <lineage>
        <taxon>Bacteria</taxon>
        <taxon>Bacillati</taxon>
        <taxon>Actinomycetota</taxon>
        <taxon>Actinomycetes</taxon>
        <taxon>Micrococcales</taxon>
        <taxon>Micrococcaceae</taxon>
        <taxon>Arthrobacter</taxon>
    </lineage>
</organism>
<keyword evidence="4" id="KW-1185">Reference proteome</keyword>
<feature type="transmembrane region" description="Helical" evidence="1">
    <location>
        <begin position="70"/>
        <end position="90"/>
    </location>
</feature>
<comment type="caution">
    <text evidence="3">The sequence shown here is derived from an EMBL/GenBank/DDBJ whole genome shotgun (WGS) entry which is preliminary data.</text>
</comment>
<keyword evidence="1" id="KW-0472">Membrane</keyword>
<reference evidence="3 4" key="1">
    <citation type="submission" date="2020-02" db="EMBL/GenBank/DDBJ databases">
        <title>Genome sequence of the type strain DSM 27180 of Arthrobacter silviterrae.</title>
        <authorList>
            <person name="Gao J."/>
            <person name="Sun J."/>
        </authorList>
    </citation>
    <scope>NUCLEOTIDE SEQUENCE [LARGE SCALE GENOMIC DNA]</scope>
    <source>
        <strain evidence="3 4">DSM 27180</strain>
    </source>
</reference>
<protein>
    <submittedName>
        <fullName evidence="3">DUF4129 domain-containing protein</fullName>
    </submittedName>
</protein>
<feature type="domain" description="Protein-glutamine gamma-glutamyltransferase-like C-terminal" evidence="2">
    <location>
        <begin position="137"/>
        <end position="206"/>
    </location>
</feature>